<keyword evidence="20" id="KW-0496">Mitochondrion</keyword>
<evidence type="ECO:0000256" key="34">
    <source>
        <dbReference type="ARBA" id="ARBA00044941"/>
    </source>
</evidence>
<evidence type="ECO:0000313" key="38">
    <source>
        <dbReference type="Ensembl" id="ENSSSCP00030021617.1"/>
    </source>
</evidence>
<keyword evidence="19" id="KW-0626">Porin</keyword>
<dbReference type="AlphaFoldDB" id="A0A8D0WJF4"/>
<comment type="catalytic activity">
    <reaction evidence="33">
        <text>ATP(in) = ATP(out)</text>
        <dbReference type="Rhea" id="RHEA:75687"/>
        <dbReference type="ChEBI" id="CHEBI:30616"/>
    </reaction>
</comment>
<comment type="catalytic activity">
    <reaction evidence="24">
        <text>a 1,2-diacyl-sn-glycero-3-phosphocholine(in) = a 1,2-diacyl-sn-glycero-3-phosphocholine(out)</text>
        <dbReference type="Rhea" id="RHEA:38571"/>
        <dbReference type="ChEBI" id="CHEBI:57643"/>
    </reaction>
</comment>
<evidence type="ECO:0000256" key="10">
    <source>
        <dbReference type="ARBA" id="ARBA00022692"/>
    </source>
</evidence>
<dbReference type="Pfam" id="PF01459">
    <property type="entry name" value="Porin_3"/>
    <property type="match status" value="1"/>
</dbReference>
<comment type="similarity">
    <text evidence="4">Belongs to the eukaryotic mitochondrial porin family.</text>
</comment>
<dbReference type="GO" id="GO:0005524">
    <property type="term" value="F:ATP binding"/>
    <property type="evidence" value="ECO:0007669"/>
    <property type="project" value="UniProtKB-KW"/>
</dbReference>
<organism evidence="38 39">
    <name type="scientific">Sus scrofa</name>
    <name type="common">Pig</name>
    <dbReference type="NCBI Taxonomy" id="9823"/>
    <lineage>
        <taxon>Eukaryota</taxon>
        <taxon>Metazoa</taxon>
        <taxon>Chordata</taxon>
        <taxon>Craniata</taxon>
        <taxon>Vertebrata</taxon>
        <taxon>Euteleostomi</taxon>
        <taxon>Mammalia</taxon>
        <taxon>Eutheria</taxon>
        <taxon>Laurasiatheria</taxon>
        <taxon>Artiodactyla</taxon>
        <taxon>Suina</taxon>
        <taxon>Suidae</taxon>
        <taxon>Sus</taxon>
    </lineage>
</organism>
<keyword evidence="12" id="KW-0547">Nucleotide-binding</keyword>
<comment type="catalytic activity">
    <reaction evidence="23">
        <text>a 1,2-diacyl-sn-glycero-3-phospho-L-serine(in) = a 1,2-diacyl-sn-glycero-3-phospho-L-serine(out)</text>
        <dbReference type="Rhea" id="RHEA:38663"/>
        <dbReference type="ChEBI" id="CHEBI:57262"/>
    </reaction>
</comment>
<evidence type="ECO:0000256" key="16">
    <source>
        <dbReference type="ARBA" id="ARBA00022990"/>
    </source>
</evidence>
<evidence type="ECO:0000256" key="29">
    <source>
        <dbReference type="ARBA" id="ARBA00036634"/>
    </source>
</evidence>
<evidence type="ECO:0000313" key="39">
    <source>
        <dbReference type="Proteomes" id="UP000694570"/>
    </source>
</evidence>
<dbReference type="GO" id="GO:0046930">
    <property type="term" value="C:pore complex"/>
    <property type="evidence" value="ECO:0007669"/>
    <property type="project" value="UniProtKB-KW"/>
</dbReference>
<dbReference type="Proteomes" id="UP000694570">
    <property type="component" value="Unplaced"/>
</dbReference>
<comment type="catalytic activity">
    <reaction evidence="28">
        <text>dopamine(out) = dopamine(in)</text>
        <dbReference type="Rhea" id="RHEA:73863"/>
        <dbReference type="ChEBI" id="CHEBI:59905"/>
    </reaction>
</comment>
<evidence type="ECO:0000256" key="25">
    <source>
        <dbReference type="ARBA" id="ARBA00034269"/>
    </source>
</evidence>
<dbReference type="GO" id="GO:0045121">
    <property type="term" value="C:membrane raft"/>
    <property type="evidence" value="ECO:0007669"/>
    <property type="project" value="UniProtKB-SubCell"/>
</dbReference>
<keyword evidence="5" id="KW-0813">Transport</keyword>
<evidence type="ECO:0000256" key="21">
    <source>
        <dbReference type="ARBA" id="ARBA00023136"/>
    </source>
</evidence>
<evidence type="ECO:0000256" key="26">
    <source>
        <dbReference type="ARBA" id="ARBA00034430"/>
    </source>
</evidence>
<evidence type="ECO:0000256" key="14">
    <source>
        <dbReference type="ARBA" id="ARBA00022840"/>
    </source>
</evidence>
<evidence type="ECO:0000256" key="8">
    <source>
        <dbReference type="ARBA" id="ARBA00022499"/>
    </source>
</evidence>
<dbReference type="GO" id="GO:0015288">
    <property type="term" value="F:porin activity"/>
    <property type="evidence" value="ECO:0007669"/>
    <property type="project" value="UniProtKB-KW"/>
</dbReference>
<comment type="catalytic activity">
    <reaction evidence="31">
        <text>acetylcholine(in) = acetylcholine(out)</text>
        <dbReference type="Rhea" id="RHEA:74663"/>
        <dbReference type="ChEBI" id="CHEBI:15355"/>
    </reaction>
</comment>
<dbReference type="InterPro" id="IPR027246">
    <property type="entry name" value="Porin_Euk/Tom40"/>
</dbReference>
<evidence type="ECO:0000256" key="28">
    <source>
        <dbReference type="ARBA" id="ARBA00036483"/>
    </source>
</evidence>
<dbReference type="GO" id="GO:0006915">
    <property type="term" value="P:apoptotic process"/>
    <property type="evidence" value="ECO:0007669"/>
    <property type="project" value="UniProtKB-KW"/>
</dbReference>
<evidence type="ECO:0000256" key="2">
    <source>
        <dbReference type="ARBA" id="ARBA00004374"/>
    </source>
</evidence>
<comment type="subcellular location">
    <subcellularLocation>
        <location evidence="3">Cell membrane</location>
        <topology evidence="3">Multi-pass membrane protein</topology>
    </subcellularLocation>
    <subcellularLocation>
        <location evidence="1">Membrane raft</location>
        <topology evidence="1">Multi-pass membrane protein</topology>
    </subcellularLocation>
    <subcellularLocation>
        <location evidence="2">Mitochondrion outer membrane</location>
        <topology evidence="2">Multi-pass membrane protein</topology>
    </subcellularLocation>
</comment>
<evidence type="ECO:0000256" key="11">
    <source>
        <dbReference type="ARBA" id="ARBA00022703"/>
    </source>
</evidence>
<evidence type="ECO:0000256" key="19">
    <source>
        <dbReference type="ARBA" id="ARBA00023114"/>
    </source>
</evidence>
<proteinExistence type="inferred from homology"/>
<protein>
    <recommendedName>
        <fullName evidence="35">Non-selective voltage-gated ion channel VDAC1</fullName>
    </recommendedName>
    <alternativeName>
        <fullName evidence="36">Voltage-dependent anion-selective channel protein 1</fullName>
    </alternativeName>
</protein>
<sequence>MAVPSVYADLGKSARDVFTKGYGFGLIKLDLRSSRRGNGLEFTSSGSANPETTRVMGSLETKYRWTEYGTEITLEDQLDWSITHKRILYNRLILNYFAA</sequence>
<evidence type="ECO:0000256" key="15">
    <source>
        <dbReference type="ARBA" id="ARBA00022843"/>
    </source>
</evidence>
<name>A0A8D0WJF4_PIG</name>
<comment type="catalytic activity">
    <reaction evidence="25">
        <text>Mg(2+)(in) = Mg(2+)(out)</text>
        <dbReference type="Rhea" id="RHEA:29827"/>
        <dbReference type="ChEBI" id="CHEBI:18420"/>
    </reaction>
</comment>
<keyword evidence="11" id="KW-0053">Apoptosis</keyword>
<comment type="catalytic activity">
    <reaction evidence="29">
        <text>Ca(2+)(in) = Ca(2+)(out)</text>
        <dbReference type="Rhea" id="RHEA:29671"/>
        <dbReference type="ChEBI" id="CHEBI:29108"/>
    </reaction>
</comment>
<comment type="catalytic activity">
    <reaction evidence="30">
        <text>L-glutamate(out) = L-glutamate(in)</text>
        <dbReference type="Rhea" id="RHEA:66336"/>
        <dbReference type="ChEBI" id="CHEBI:29985"/>
    </reaction>
</comment>
<evidence type="ECO:0000256" key="23">
    <source>
        <dbReference type="ARBA" id="ARBA00024479"/>
    </source>
</evidence>
<reference evidence="38" key="1">
    <citation type="submission" date="2025-08" db="UniProtKB">
        <authorList>
            <consortium name="Ensembl"/>
        </authorList>
    </citation>
    <scope>IDENTIFICATION</scope>
</reference>
<keyword evidence="6" id="KW-1134">Transmembrane beta strand</keyword>
<dbReference type="PANTHER" id="PTHR11743:SF13">
    <property type="entry name" value="VOLTAGE-DEPENDENT ANION-SELECTIVE CHANNEL PROTEIN 1"/>
    <property type="match status" value="1"/>
</dbReference>
<evidence type="ECO:0000256" key="3">
    <source>
        <dbReference type="ARBA" id="ARBA00004651"/>
    </source>
</evidence>
<evidence type="ECO:0000256" key="4">
    <source>
        <dbReference type="ARBA" id="ARBA00007780"/>
    </source>
</evidence>
<evidence type="ECO:0000256" key="20">
    <source>
        <dbReference type="ARBA" id="ARBA00023128"/>
    </source>
</evidence>
<evidence type="ECO:0000256" key="9">
    <source>
        <dbReference type="ARBA" id="ARBA00022553"/>
    </source>
</evidence>
<comment type="catalytic activity">
    <reaction evidence="27">
        <text>Na(+)(in) = Na(+)(out)</text>
        <dbReference type="Rhea" id="RHEA:34963"/>
        <dbReference type="ChEBI" id="CHEBI:29101"/>
    </reaction>
</comment>
<evidence type="ECO:0000256" key="31">
    <source>
        <dbReference type="ARBA" id="ARBA00036778"/>
    </source>
</evidence>
<evidence type="ECO:0000256" key="33">
    <source>
        <dbReference type="ARBA" id="ARBA00044897"/>
    </source>
</evidence>
<keyword evidence="9" id="KW-0597">Phosphoprotein</keyword>
<dbReference type="PANTHER" id="PTHR11743">
    <property type="entry name" value="VOLTAGE-DEPENDENT ANION-SELECTIVE CHANNEL"/>
    <property type="match status" value="1"/>
</dbReference>
<evidence type="ECO:0000256" key="30">
    <source>
        <dbReference type="ARBA" id="ARBA00036683"/>
    </source>
</evidence>
<keyword evidence="21" id="KW-0472">Membrane</keyword>
<keyword evidence="16" id="KW-0007">Acetylation</keyword>
<comment type="catalytic activity">
    <reaction evidence="32">
        <text>Fe(III)-[cytochrome c](out) = Fe(III)-[cytochrome c](in)</text>
        <dbReference type="Rhea" id="RHEA:79311"/>
        <dbReference type="Rhea" id="RHEA-COMP:14399"/>
        <dbReference type="ChEBI" id="CHEBI:29034"/>
    </reaction>
</comment>
<evidence type="ECO:0000256" key="6">
    <source>
        <dbReference type="ARBA" id="ARBA00022452"/>
    </source>
</evidence>
<keyword evidence="14" id="KW-0067">ATP-binding</keyword>
<dbReference type="Gene3D" id="2.40.160.10">
    <property type="entry name" value="Porin"/>
    <property type="match status" value="1"/>
</dbReference>
<dbReference type="GO" id="GO:0005886">
    <property type="term" value="C:plasma membrane"/>
    <property type="evidence" value="ECO:0007669"/>
    <property type="project" value="UniProtKB-SubCell"/>
</dbReference>
<evidence type="ECO:0000256" key="24">
    <source>
        <dbReference type="ARBA" id="ARBA00024631"/>
    </source>
</evidence>
<evidence type="ECO:0000256" key="32">
    <source>
        <dbReference type="ARBA" id="ARBA00044892"/>
    </source>
</evidence>
<evidence type="ECO:0000256" key="7">
    <source>
        <dbReference type="ARBA" id="ARBA00022475"/>
    </source>
</evidence>
<evidence type="ECO:0000256" key="35">
    <source>
        <dbReference type="ARBA" id="ARBA00044987"/>
    </source>
</evidence>
<dbReference type="Ensembl" id="ENSSSCT00030047956.1">
    <property type="protein sequence ID" value="ENSSSCP00030021617.1"/>
    <property type="gene ID" value="ENSSSCG00030034641.1"/>
</dbReference>
<keyword evidence="7" id="KW-1003">Cell membrane</keyword>
<evidence type="ECO:0000256" key="12">
    <source>
        <dbReference type="ARBA" id="ARBA00022741"/>
    </source>
</evidence>
<dbReference type="GO" id="GO:0005741">
    <property type="term" value="C:mitochondrial outer membrane"/>
    <property type="evidence" value="ECO:0007669"/>
    <property type="project" value="UniProtKB-SubCell"/>
</dbReference>
<keyword evidence="13" id="KW-1000">Mitochondrion outer membrane</keyword>
<keyword evidence="10" id="KW-0812">Transmembrane</keyword>
<evidence type="ECO:0000256" key="1">
    <source>
        <dbReference type="ARBA" id="ARBA00004314"/>
    </source>
</evidence>
<evidence type="ECO:0000256" key="37">
    <source>
        <dbReference type="ARBA" id="ARBA00046417"/>
    </source>
</evidence>
<comment type="subunit">
    <text evidence="37">Homodimer and homotrimer; in response to cyclic AMP or calcium; oligomerization is required for scramblase activity. Component of the mitochondrial permeability transition pore complex (mPTPC), at least composed of SPG7, VDAC1 and PPIF. Interacts with SPG7, NIPSNAP2 and SLC25A30. Interacts with hexokinases including HK1. The HK1-VDAC1 complex interacts with ATF2. Interacts with BCL2L1. Interacts with BAK1. Interacts with RTL10/BOP (via BH3 domain). Interacts with amyloid-beta and APP; induces VDAC1 dephosphorylation. Interacts with TMEM41B. Interacts with BCAP31. Interacts with HSPA9; this interaction couples ITPR1 to VDAC1.</text>
</comment>
<dbReference type="GO" id="GO:0008308">
    <property type="term" value="F:voltage-gated monoatomic anion channel activity"/>
    <property type="evidence" value="ECO:0007669"/>
    <property type="project" value="InterPro"/>
</dbReference>
<comment type="function">
    <text evidence="34">Catalyzes the scrambling of phospholipids across the outer mitochondrial membrane; the mechanism is unrelated to channel activity and is capable of translocating both anionic and zwitterionic phospholipids.</text>
</comment>
<keyword evidence="8" id="KW-1017">Isopeptide bond</keyword>
<evidence type="ECO:0000256" key="27">
    <source>
        <dbReference type="ARBA" id="ARBA00036239"/>
    </source>
</evidence>
<evidence type="ECO:0000256" key="13">
    <source>
        <dbReference type="ARBA" id="ARBA00022787"/>
    </source>
</evidence>
<keyword evidence="18" id="KW-0406">Ion transport</keyword>
<keyword evidence="15" id="KW-0832">Ubl conjugation</keyword>
<evidence type="ECO:0000256" key="18">
    <source>
        <dbReference type="ARBA" id="ARBA00023065"/>
    </source>
</evidence>
<comment type="catalytic activity">
    <reaction evidence="22">
        <text>chloride(in) = chloride(out)</text>
        <dbReference type="Rhea" id="RHEA:29823"/>
        <dbReference type="ChEBI" id="CHEBI:17996"/>
    </reaction>
</comment>
<evidence type="ECO:0000256" key="5">
    <source>
        <dbReference type="ARBA" id="ARBA00022448"/>
    </source>
</evidence>
<evidence type="ECO:0000256" key="36">
    <source>
        <dbReference type="ARBA" id="ARBA00045025"/>
    </source>
</evidence>
<comment type="catalytic activity">
    <reaction evidence="26">
        <text>K(+)(in) = K(+)(out)</text>
        <dbReference type="Rhea" id="RHEA:29463"/>
        <dbReference type="ChEBI" id="CHEBI:29103"/>
    </reaction>
</comment>
<accession>A0A8D0WJF4</accession>
<dbReference type="InterPro" id="IPR001925">
    <property type="entry name" value="Porin_Euk"/>
</dbReference>
<keyword evidence="17" id="KW-0520">NAD</keyword>
<evidence type="ECO:0000256" key="17">
    <source>
        <dbReference type="ARBA" id="ARBA00023027"/>
    </source>
</evidence>
<evidence type="ECO:0000256" key="22">
    <source>
        <dbReference type="ARBA" id="ARBA00024167"/>
    </source>
</evidence>
<dbReference type="InterPro" id="IPR023614">
    <property type="entry name" value="Porin_dom_sf"/>
</dbReference>